<feature type="compositionally biased region" description="Basic and acidic residues" evidence="1">
    <location>
        <begin position="10"/>
        <end position="33"/>
    </location>
</feature>
<evidence type="ECO:0000313" key="2">
    <source>
        <dbReference type="EMBL" id="CAK7326164.1"/>
    </source>
</evidence>
<dbReference type="Gene3D" id="3.40.50.10140">
    <property type="entry name" value="Toll/interleukin-1 receptor homology (TIR) domain"/>
    <property type="match status" value="1"/>
</dbReference>
<evidence type="ECO:0000313" key="3">
    <source>
        <dbReference type="Proteomes" id="UP001314170"/>
    </source>
</evidence>
<sequence length="110" mass="12807">MDLYSQRENSVTDRSDNPGSKAEEKYSEAFSKHEKSFHSEMGRVENWRADLKEAADLAGIVLQDRTEWINGFLPNYTFQFYAIFSINMISRRIHVKSLTSSRLPEQSSWP</sequence>
<proteinExistence type="predicted"/>
<gene>
    <name evidence="2" type="ORF">DCAF_LOCUS3860</name>
</gene>
<dbReference type="EMBL" id="CAWUPB010000851">
    <property type="protein sequence ID" value="CAK7326164.1"/>
    <property type="molecule type" value="Genomic_DNA"/>
</dbReference>
<dbReference type="InterPro" id="IPR035897">
    <property type="entry name" value="Toll_tir_struct_dom_sf"/>
</dbReference>
<name>A0AAV1QYM4_9ROSI</name>
<dbReference type="Proteomes" id="UP001314170">
    <property type="component" value="Unassembled WGS sequence"/>
</dbReference>
<dbReference type="AlphaFoldDB" id="A0AAV1QYM4"/>
<reference evidence="2 3" key="1">
    <citation type="submission" date="2024-01" db="EMBL/GenBank/DDBJ databases">
        <authorList>
            <person name="Waweru B."/>
        </authorList>
    </citation>
    <scope>NUCLEOTIDE SEQUENCE [LARGE SCALE GENOMIC DNA]</scope>
</reference>
<protein>
    <submittedName>
        <fullName evidence="2">Uncharacterized protein</fullName>
    </submittedName>
</protein>
<accession>A0AAV1QYM4</accession>
<evidence type="ECO:0000256" key="1">
    <source>
        <dbReference type="SAM" id="MobiDB-lite"/>
    </source>
</evidence>
<organism evidence="2 3">
    <name type="scientific">Dovyalis caffra</name>
    <dbReference type="NCBI Taxonomy" id="77055"/>
    <lineage>
        <taxon>Eukaryota</taxon>
        <taxon>Viridiplantae</taxon>
        <taxon>Streptophyta</taxon>
        <taxon>Embryophyta</taxon>
        <taxon>Tracheophyta</taxon>
        <taxon>Spermatophyta</taxon>
        <taxon>Magnoliopsida</taxon>
        <taxon>eudicotyledons</taxon>
        <taxon>Gunneridae</taxon>
        <taxon>Pentapetalae</taxon>
        <taxon>rosids</taxon>
        <taxon>fabids</taxon>
        <taxon>Malpighiales</taxon>
        <taxon>Salicaceae</taxon>
        <taxon>Flacourtieae</taxon>
        <taxon>Dovyalis</taxon>
    </lineage>
</organism>
<keyword evidence="3" id="KW-1185">Reference proteome</keyword>
<feature type="region of interest" description="Disordered" evidence="1">
    <location>
        <begin position="1"/>
        <end position="33"/>
    </location>
</feature>
<comment type="caution">
    <text evidence="2">The sequence shown here is derived from an EMBL/GenBank/DDBJ whole genome shotgun (WGS) entry which is preliminary data.</text>
</comment>